<evidence type="ECO:0000313" key="2">
    <source>
        <dbReference type="Proteomes" id="UP000054324"/>
    </source>
</evidence>
<organism evidence="1 2">
    <name type="scientific">Opisthorchis viverrini</name>
    <name type="common">Southeast Asian liver fluke</name>
    <dbReference type="NCBI Taxonomy" id="6198"/>
    <lineage>
        <taxon>Eukaryota</taxon>
        <taxon>Metazoa</taxon>
        <taxon>Spiralia</taxon>
        <taxon>Lophotrochozoa</taxon>
        <taxon>Platyhelminthes</taxon>
        <taxon>Trematoda</taxon>
        <taxon>Digenea</taxon>
        <taxon>Opisthorchiida</taxon>
        <taxon>Opisthorchiata</taxon>
        <taxon>Opisthorchiidae</taxon>
        <taxon>Opisthorchis</taxon>
    </lineage>
</organism>
<proteinExistence type="predicted"/>
<reference evidence="1 2" key="1">
    <citation type="submission" date="2013-11" db="EMBL/GenBank/DDBJ databases">
        <title>Opisthorchis viverrini - life in the bile duct.</title>
        <authorList>
            <person name="Young N.D."/>
            <person name="Nagarajan N."/>
            <person name="Lin S.J."/>
            <person name="Korhonen P.K."/>
            <person name="Jex A.R."/>
            <person name="Hall R.S."/>
            <person name="Safavi-Hemami H."/>
            <person name="Kaewkong W."/>
            <person name="Bertrand D."/>
            <person name="Gao S."/>
            <person name="Seet Q."/>
            <person name="Wongkham S."/>
            <person name="Teh B.T."/>
            <person name="Wongkham C."/>
            <person name="Intapan P.M."/>
            <person name="Maleewong W."/>
            <person name="Yang X."/>
            <person name="Hu M."/>
            <person name="Wang Z."/>
            <person name="Hofmann A."/>
            <person name="Sternberg P.W."/>
            <person name="Tan P."/>
            <person name="Wang J."/>
            <person name="Gasser R.B."/>
        </authorList>
    </citation>
    <scope>NUCLEOTIDE SEQUENCE [LARGE SCALE GENOMIC DNA]</scope>
</reference>
<accession>A0A074YZX6</accession>
<dbReference type="Proteomes" id="UP000054324">
    <property type="component" value="Unassembled WGS sequence"/>
</dbReference>
<feature type="non-terminal residue" evidence="1">
    <location>
        <position position="87"/>
    </location>
</feature>
<dbReference type="GeneID" id="20330002"/>
<dbReference type="EMBL" id="KL598075">
    <property type="protein sequence ID" value="KER18767.1"/>
    <property type="molecule type" value="Genomic_DNA"/>
</dbReference>
<dbReference type="OrthoDB" id="6247794at2759"/>
<evidence type="ECO:0000313" key="1">
    <source>
        <dbReference type="EMBL" id="KER18767.1"/>
    </source>
</evidence>
<feature type="non-terminal residue" evidence="1">
    <location>
        <position position="1"/>
    </location>
</feature>
<dbReference type="RefSeq" id="XP_009177486.1">
    <property type="nucleotide sequence ID" value="XM_009179222.1"/>
</dbReference>
<dbReference type="KEGG" id="ovi:T265_15837"/>
<gene>
    <name evidence="1" type="ORF">T265_15837</name>
</gene>
<name>A0A074YZX6_OPIVI</name>
<sequence length="87" mass="9683">HLNVAHTLSVKLFYQTKFYTSCSDTETVPYHTVPTTGILGTRLFRDGATFFALNSGLQSAPEYYVGMLKSFNFASTTDAVRQMCTKS</sequence>
<dbReference type="AlphaFoldDB" id="A0A074YZX6"/>
<dbReference type="CTD" id="20330002"/>
<protein>
    <submittedName>
        <fullName evidence="1">Uncharacterized protein</fullName>
    </submittedName>
</protein>
<keyword evidence="2" id="KW-1185">Reference proteome</keyword>